<keyword evidence="3" id="KW-1185">Reference proteome</keyword>
<dbReference type="AlphaFoldDB" id="A0A839Q5I2"/>
<sequence length="82" mass="7907">MFAAAAAFTGLTACSGPSEPADETSPTSAVPSVGHGSFAYCLGQHGVPAPPGPAADPPPGIDPEVWETAMAECSTLAPGPAG</sequence>
<gene>
    <name evidence="2" type="ORF">FHR72_002216</name>
</gene>
<organism evidence="2 3">
    <name type="scientific">Mycolicibacterium iranicum</name>
    <name type="common">Mycobacterium iranicum</name>
    <dbReference type="NCBI Taxonomy" id="912594"/>
    <lineage>
        <taxon>Bacteria</taxon>
        <taxon>Bacillati</taxon>
        <taxon>Actinomycetota</taxon>
        <taxon>Actinomycetes</taxon>
        <taxon>Mycobacteriales</taxon>
        <taxon>Mycobacteriaceae</taxon>
        <taxon>Mycolicibacterium</taxon>
    </lineage>
</organism>
<evidence type="ECO:0000313" key="3">
    <source>
        <dbReference type="Proteomes" id="UP000550501"/>
    </source>
</evidence>
<dbReference type="Proteomes" id="UP000550501">
    <property type="component" value="Unassembled WGS sequence"/>
</dbReference>
<accession>A0A839Q5I2</accession>
<name>A0A839Q5I2_MYCIR</name>
<protein>
    <submittedName>
        <fullName evidence="2">Uncharacterized protein</fullName>
    </submittedName>
</protein>
<reference evidence="2 3" key="1">
    <citation type="submission" date="2020-08" db="EMBL/GenBank/DDBJ databases">
        <title>The Agave Microbiome: Exploring the role of microbial communities in plant adaptations to desert environments.</title>
        <authorList>
            <person name="Partida-Martinez L.P."/>
        </authorList>
    </citation>
    <scope>NUCLEOTIDE SEQUENCE [LARGE SCALE GENOMIC DNA]</scope>
    <source>
        <strain evidence="2 3">AT2.18</strain>
    </source>
</reference>
<dbReference type="RefSeq" id="WP_183468005.1">
    <property type="nucleotide sequence ID" value="NZ_JACHVU010000004.1"/>
</dbReference>
<evidence type="ECO:0000313" key="2">
    <source>
        <dbReference type="EMBL" id="MBB2990743.1"/>
    </source>
</evidence>
<evidence type="ECO:0000256" key="1">
    <source>
        <dbReference type="SAM" id="MobiDB-lite"/>
    </source>
</evidence>
<dbReference type="EMBL" id="JACHVU010000004">
    <property type="protein sequence ID" value="MBB2990743.1"/>
    <property type="molecule type" value="Genomic_DNA"/>
</dbReference>
<proteinExistence type="predicted"/>
<feature type="region of interest" description="Disordered" evidence="1">
    <location>
        <begin position="9"/>
        <end position="31"/>
    </location>
</feature>
<comment type="caution">
    <text evidence="2">The sequence shown here is derived from an EMBL/GenBank/DDBJ whole genome shotgun (WGS) entry which is preliminary data.</text>
</comment>